<comment type="caution">
    <text evidence="1">The sequence shown here is derived from an EMBL/GenBank/DDBJ whole genome shotgun (WGS) entry which is preliminary data.</text>
</comment>
<dbReference type="EMBL" id="BPQB01000013">
    <property type="protein sequence ID" value="GJE89563.1"/>
    <property type="molecule type" value="Genomic_DNA"/>
</dbReference>
<evidence type="ECO:0000313" key="2">
    <source>
        <dbReference type="Proteomes" id="UP000703269"/>
    </source>
</evidence>
<protein>
    <submittedName>
        <fullName evidence="1">Uncharacterized protein</fullName>
    </submittedName>
</protein>
<dbReference type="Proteomes" id="UP000703269">
    <property type="component" value="Unassembled WGS sequence"/>
</dbReference>
<keyword evidence="2" id="KW-1185">Reference proteome</keyword>
<accession>A0A9P3LCS6</accession>
<organism evidence="1 2">
    <name type="scientific">Phanerochaete sordida</name>
    <dbReference type="NCBI Taxonomy" id="48140"/>
    <lineage>
        <taxon>Eukaryota</taxon>
        <taxon>Fungi</taxon>
        <taxon>Dikarya</taxon>
        <taxon>Basidiomycota</taxon>
        <taxon>Agaricomycotina</taxon>
        <taxon>Agaricomycetes</taxon>
        <taxon>Polyporales</taxon>
        <taxon>Phanerochaetaceae</taxon>
        <taxon>Phanerochaete</taxon>
    </lineage>
</organism>
<name>A0A9P3LCS6_9APHY</name>
<gene>
    <name evidence="1" type="ORF">PsYK624_056660</name>
</gene>
<dbReference type="AlphaFoldDB" id="A0A9P3LCS6"/>
<reference evidence="1 2" key="1">
    <citation type="submission" date="2021-08" db="EMBL/GenBank/DDBJ databases">
        <title>Draft Genome Sequence of Phanerochaete sordida strain YK-624.</title>
        <authorList>
            <person name="Mori T."/>
            <person name="Dohra H."/>
            <person name="Suzuki T."/>
            <person name="Kawagishi H."/>
            <person name="Hirai H."/>
        </authorList>
    </citation>
    <scope>NUCLEOTIDE SEQUENCE [LARGE SCALE GENOMIC DNA]</scope>
    <source>
        <strain evidence="1 2">YK-624</strain>
    </source>
</reference>
<proteinExistence type="predicted"/>
<sequence>MEDVAWAWHAYPCDWHNVACTTNRKSLAARRHSNLWTFDADPLQPPDEWVEGAIPAMATAPLCTRCVDKLKYFIEQRRIQILGKLEDYFDCDVD</sequence>
<evidence type="ECO:0000313" key="1">
    <source>
        <dbReference type="EMBL" id="GJE89563.1"/>
    </source>
</evidence>